<proteinExistence type="inferred from homology"/>
<dbReference type="GO" id="GO:0046353">
    <property type="term" value="F:aminoglycoside 3-N-acetyltransferase activity"/>
    <property type="evidence" value="ECO:0007669"/>
    <property type="project" value="UniProtKB-EC"/>
</dbReference>
<gene>
    <name evidence="5" type="ORF">SAMN05660976_02969</name>
</gene>
<dbReference type="Pfam" id="PF02522">
    <property type="entry name" value="Antibiotic_NAT"/>
    <property type="match status" value="1"/>
</dbReference>
<dbReference type="EC" id="2.3.1.-" evidence="4"/>
<dbReference type="InterPro" id="IPR003679">
    <property type="entry name" value="Amioglycoside_AcTrfase"/>
</dbReference>
<organism evidence="5 6">
    <name type="scientific">Nonomuraea pusilla</name>
    <dbReference type="NCBI Taxonomy" id="46177"/>
    <lineage>
        <taxon>Bacteria</taxon>
        <taxon>Bacillati</taxon>
        <taxon>Actinomycetota</taxon>
        <taxon>Actinomycetes</taxon>
        <taxon>Streptosporangiales</taxon>
        <taxon>Streptosporangiaceae</taxon>
        <taxon>Nonomuraea</taxon>
    </lineage>
</organism>
<evidence type="ECO:0000256" key="1">
    <source>
        <dbReference type="ARBA" id="ARBA00006383"/>
    </source>
</evidence>
<dbReference type="InterPro" id="IPR028345">
    <property type="entry name" value="Antibiotic_NAT-like"/>
</dbReference>
<dbReference type="Proteomes" id="UP000198953">
    <property type="component" value="Unassembled WGS sequence"/>
</dbReference>
<dbReference type="PANTHER" id="PTHR11104">
    <property type="entry name" value="AMINOGLYCOSIDE N3-ACETYLTRANSFERASE"/>
    <property type="match status" value="1"/>
</dbReference>
<name>A0A1H7RY10_9ACTN</name>
<dbReference type="GO" id="GO:0046677">
    <property type="term" value="P:response to antibiotic"/>
    <property type="evidence" value="ECO:0007669"/>
    <property type="project" value="UniProtKB-KW"/>
</dbReference>
<dbReference type="AlphaFoldDB" id="A0A1H7RY10"/>
<dbReference type="PANTHER" id="PTHR11104:SF0">
    <property type="entry name" value="SPBETA PROPHAGE-DERIVED AMINOGLYCOSIDE N(3')-ACETYLTRANSFERASE-LIKE PROTEIN YOKD"/>
    <property type="match status" value="1"/>
</dbReference>
<evidence type="ECO:0000256" key="2">
    <source>
        <dbReference type="ARBA" id="ARBA00022679"/>
    </source>
</evidence>
<keyword evidence="3 4" id="KW-0012">Acyltransferase</keyword>
<sequence>MLSSDRLCGDFSALGVAAGQVVLLRSSLSSLGHVDGGADTVVAALRAVLGPGGTLAVPAYSPQNSDTSPQYRAAVAGMTAEEVARHRAAMTPYDPATTPSSGIGRIAERVRTLPGARRSAHPHTSFAAVGPLAAAVTDGHALDCLLGERSPLARLYDLGAFVLLLGVGYAKCTAFHLAEYRRTGTPPRRSYRAVVADARGRRWTEFVDVDVDDGDFARIGADFERACETRRGRVGHADSRLFPIRSAVDHAATWLAAHRPATPS</sequence>
<dbReference type="SUPFAM" id="SSF110710">
    <property type="entry name" value="TTHA0583/YokD-like"/>
    <property type="match status" value="1"/>
</dbReference>
<keyword evidence="2 4" id="KW-0808">Transferase</keyword>
<dbReference type="STRING" id="46177.SAMN05660976_02969"/>
<comment type="similarity">
    <text evidence="1 4">Belongs to the antibiotic N-acetyltransferase family.</text>
</comment>
<protein>
    <recommendedName>
        <fullName evidence="4">Aminoglycoside N(3)-acetyltransferase</fullName>
        <ecNumber evidence="4">2.3.1.-</ecNumber>
    </recommendedName>
</protein>
<comment type="catalytic activity">
    <reaction evidence="4">
        <text>a 2-deoxystreptamine antibiotic + acetyl-CoA = an N(3)-acetyl-2-deoxystreptamine antibiotic + CoA + H(+)</text>
        <dbReference type="Rhea" id="RHEA:12665"/>
        <dbReference type="ChEBI" id="CHEBI:15378"/>
        <dbReference type="ChEBI" id="CHEBI:57287"/>
        <dbReference type="ChEBI" id="CHEBI:57288"/>
        <dbReference type="ChEBI" id="CHEBI:57921"/>
        <dbReference type="ChEBI" id="CHEBI:77452"/>
        <dbReference type="EC" id="2.3.1.81"/>
    </reaction>
</comment>
<evidence type="ECO:0000256" key="3">
    <source>
        <dbReference type="ARBA" id="ARBA00023315"/>
    </source>
</evidence>
<accession>A0A1H7RY10</accession>
<evidence type="ECO:0000313" key="5">
    <source>
        <dbReference type="EMBL" id="SEL65123.1"/>
    </source>
</evidence>
<dbReference type="EMBL" id="FOBF01000006">
    <property type="protein sequence ID" value="SEL65123.1"/>
    <property type="molecule type" value="Genomic_DNA"/>
</dbReference>
<keyword evidence="4" id="KW-0046">Antibiotic resistance</keyword>
<evidence type="ECO:0000256" key="4">
    <source>
        <dbReference type="RuleBase" id="RU365031"/>
    </source>
</evidence>
<reference evidence="5 6" key="1">
    <citation type="submission" date="2016-10" db="EMBL/GenBank/DDBJ databases">
        <authorList>
            <person name="de Groot N.N."/>
        </authorList>
    </citation>
    <scope>NUCLEOTIDE SEQUENCE [LARGE SCALE GENOMIC DNA]</scope>
    <source>
        <strain evidence="5 6">DSM 43357</strain>
    </source>
</reference>
<evidence type="ECO:0000313" key="6">
    <source>
        <dbReference type="Proteomes" id="UP000198953"/>
    </source>
</evidence>
<keyword evidence="6" id="KW-1185">Reference proteome</keyword>